<reference evidence="5" key="1">
    <citation type="submission" date="2023-06" db="EMBL/GenBank/DDBJ databases">
        <title>Robiginitalea aurantiacus sp. nov. and Algoriphagus sediminis sp. nov., isolated from coastal sediment.</title>
        <authorList>
            <person name="Zhou Z.Y."/>
            <person name="An J."/>
            <person name="Jia Y.W."/>
            <person name="Du Z.J."/>
        </authorList>
    </citation>
    <scope>NUCLEOTIDE SEQUENCE</scope>
    <source>
        <strain evidence="5">M39</strain>
    </source>
</reference>
<dbReference type="InterPro" id="IPR012338">
    <property type="entry name" value="Beta-lactam/transpept-like"/>
</dbReference>
<feature type="signal peptide" evidence="3">
    <location>
        <begin position="1"/>
        <end position="18"/>
    </location>
</feature>
<dbReference type="PANTHER" id="PTHR46825:SF11">
    <property type="entry name" value="PENICILLIN-BINDING PROTEIN 4"/>
    <property type="match status" value="1"/>
</dbReference>
<dbReference type="Pfam" id="PF00144">
    <property type="entry name" value="Beta-lactamase"/>
    <property type="match status" value="1"/>
</dbReference>
<gene>
    <name evidence="5" type="ORF">QU605_08410</name>
</gene>
<evidence type="ECO:0000313" key="6">
    <source>
        <dbReference type="Proteomes" id="UP001174839"/>
    </source>
</evidence>
<organism evidence="5 6">
    <name type="scientific">Robiginitalea aurantiaca</name>
    <dbReference type="NCBI Taxonomy" id="3056915"/>
    <lineage>
        <taxon>Bacteria</taxon>
        <taxon>Pseudomonadati</taxon>
        <taxon>Bacteroidota</taxon>
        <taxon>Flavobacteriia</taxon>
        <taxon>Flavobacteriales</taxon>
        <taxon>Flavobacteriaceae</taxon>
        <taxon>Robiginitalea</taxon>
    </lineage>
</organism>
<name>A0ABT7WEZ0_9FLAO</name>
<keyword evidence="2" id="KW-0472">Membrane</keyword>
<proteinExistence type="predicted"/>
<keyword evidence="3" id="KW-0732">Signal</keyword>
<evidence type="ECO:0000256" key="3">
    <source>
        <dbReference type="SAM" id="SignalP"/>
    </source>
</evidence>
<keyword evidence="6" id="KW-1185">Reference proteome</keyword>
<dbReference type="RefSeq" id="WP_289724846.1">
    <property type="nucleotide sequence ID" value="NZ_JAUDUY010000003.1"/>
</dbReference>
<dbReference type="InterPro" id="IPR001466">
    <property type="entry name" value="Beta-lactam-related"/>
</dbReference>
<dbReference type="Proteomes" id="UP001174839">
    <property type="component" value="Unassembled WGS sequence"/>
</dbReference>
<accession>A0ABT7WEZ0</accession>
<dbReference type="EMBL" id="JAUDUY010000003">
    <property type="protein sequence ID" value="MDM9631491.1"/>
    <property type="molecule type" value="Genomic_DNA"/>
</dbReference>
<dbReference type="Gene3D" id="3.40.710.10">
    <property type="entry name" value="DD-peptidase/beta-lactamase superfamily"/>
    <property type="match status" value="1"/>
</dbReference>
<feature type="chain" id="PRO_5047492517" evidence="3">
    <location>
        <begin position="19"/>
        <end position="445"/>
    </location>
</feature>
<dbReference type="PANTHER" id="PTHR46825">
    <property type="entry name" value="D-ALANYL-D-ALANINE-CARBOXYPEPTIDASE/ENDOPEPTIDASE AMPH"/>
    <property type="match status" value="1"/>
</dbReference>
<dbReference type="InterPro" id="IPR050491">
    <property type="entry name" value="AmpC-like"/>
</dbReference>
<feature type="domain" description="Beta-lactamase-related" evidence="4">
    <location>
        <begin position="42"/>
        <end position="338"/>
    </location>
</feature>
<evidence type="ECO:0000256" key="2">
    <source>
        <dbReference type="ARBA" id="ARBA00023136"/>
    </source>
</evidence>
<sequence length="445" mass="50292">MRYILVLLFLSVNLQAQAQDISKLVNDYTNSYVKTGDFSGCILITKNDETIFENCYGFATQSFKVPNEINTRFKIGSVSKQFTAAAILILEQEGLLHTTDTLSKFFPDHSNAERMTIQQLLTHTAGIADIYTVPNFNKLSGEKKTISDLTKLVLDSELQFESGTQYEYSNGGYAILAQIIEKLSGSTYQDYLKENIFQPLKMTATGHNRYNEVVPDLAVGYDPSGYSNVKITDFLDPELLKGSGSLYSTVQDLQLWIGSIKNRSLMSEESYEKFLENYGHNYGYGISVYESLEEPVFGHDGRVNGYIADYLHYEESDISVIILGNIQTGVADFFRRDIAAIVFNKEYESRAKSIPPEKDTKIDKEEIIGTYAFGPNFKVYVEGIEGKIQARANEGGYSELILLEDSRFFSRTLYSYIEFKEDDQGNIVKMVWTNNDGNSFEGLKE</sequence>
<evidence type="ECO:0000256" key="1">
    <source>
        <dbReference type="ARBA" id="ARBA00004370"/>
    </source>
</evidence>
<keyword evidence="5" id="KW-0378">Hydrolase</keyword>
<comment type="subcellular location">
    <subcellularLocation>
        <location evidence="1">Membrane</location>
    </subcellularLocation>
</comment>
<evidence type="ECO:0000313" key="5">
    <source>
        <dbReference type="EMBL" id="MDM9631491.1"/>
    </source>
</evidence>
<evidence type="ECO:0000259" key="4">
    <source>
        <dbReference type="Pfam" id="PF00144"/>
    </source>
</evidence>
<dbReference type="GO" id="GO:0016787">
    <property type="term" value="F:hydrolase activity"/>
    <property type="evidence" value="ECO:0007669"/>
    <property type="project" value="UniProtKB-KW"/>
</dbReference>
<dbReference type="EC" id="3.1.1.103" evidence="5"/>
<dbReference type="SUPFAM" id="SSF56601">
    <property type="entry name" value="beta-lactamase/transpeptidase-like"/>
    <property type="match status" value="1"/>
</dbReference>
<comment type="caution">
    <text evidence="5">The sequence shown here is derived from an EMBL/GenBank/DDBJ whole genome shotgun (WGS) entry which is preliminary data.</text>
</comment>
<protein>
    <submittedName>
        <fullName evidence="5">Serine hydrolase domain-containing protein</fullName>
        <ecNumber evidence="5">3.1.1.103</ecNumber>
    </submittedName>
</protein>